<dbReference type="VEuPathDB" id="FungiDB:SPSK_04849"/>
<dbReference type="Gene3D" id="1.10.150.50">
    <property type="entry name" value="Transcription Factor, Ets-1"/>
    <property type="match status" value="1"/>
</dbReference>
<dbReference type="Pfam" id="PF07647">
    <property type="entry name" value="SAM_2"/>
    <property type="match status" value="1"/>
</dbReference>
<evidence type="ECO:0000313" key="7">
    <source>
        <dbReference type="EMBL" id="KJR81051.1"/>
    </source>
</evidence>
<evidence type="ECO:0000256" key="1">
    <source>
        <dbReference type="ARBA" id="ARBA00022443"/>
    </source>
</evidence>
<feature type="compositionally biased region" description="Polar residues" evidence="3">
    <location>
        <begin position="191"/>
        <end position="240"/>
    </location>
</feature>
<evidence type="ECO:0000259" key="6">
    <source>
        <dbReference type="PROSITE" id="PS50105"/>
    </source>
</evidence>
<dbReference type="PANTHER" id="PTHR12092:SF16">
    <property type="entry name" value="PH DOMAIN-CONTAINING PROTEIN"/>
    <property type="match status" value="1"/>
</dbReference>
<feature type="domain" description="PH" evidence="5">
    <location>
        <begin position="887"/>
        <end position="1040"/>
    </location>
</feature>
<dbReference type="EMBL" id="AXCR01000012">
    <property type="protein sequence ID" value="KJR81051.1"/>
    <property type="molecule type" value="Genomic_DNA"/>
</dbReference>
<dbReference type="Gene3D" id="2.30.29.30">
    <property type="entry name" value="Pleckstrin-homology domain (PH domain)/Phosphotyrosine-binding domain (PTB)"/>
    <property type="match status" value="1"/>
</dbReference>
<feature type="region of interest" description="Disordered" evidence="3">
    <location>
        <begin position="801"/>
        <end position="876"/>
    </location>
</feature>
<feature type="domain" description="SH3" evidence="4">
    <location>
        <begin position="10"/>
        <end position="74"/>
    </location>
</feature>
<dbReference type="RefSeq" id="XP_016583727.1">
    <property type="nucleotide sequence ID" value="XM_016731611.1"/>
</dbReference>
<dbReference type="PROSITE" id="PS50105">
    <property type="entry name" value="SAM_DOMAIN"/>
    <property type="match status" value="1"/>
</dbReference>
<reference evidence="7 8" key="1">
    <citation type="journal article" date="2014" name="BMC Genomics">
        <title>Comparative genomics of the major fungal agents of human and animal Sporotrichosis: Sporothrix schenckii and Sporothrix brasiliensis.</title>
        <authorList>
            <person name="Teixeira M.M."/>
            <person name="de Almeida L.G."/>
            <person name="Kubitschek-Barreira P."/>
            <person name="Alves F.L."/>
            <person name="Kioshima E.S."/>
            <person name="Abadio A.K."/>
            <person name="Fernandes L."/>
            <person name="Derengowski L.S."/>
            <person name="Ferreira K.S."/>
            <person name="Souza R.C."/>
            <person name="Ruiz J.C."/>
            <person name="de Andrade N.C."/>
            <person name="Paes H.C."/>
            <person name="Nicola A.M."/>
            <person name="Albuquerque P."/>
            <person name="Gerber A.L."/>
            <person name="Martins V.P."/>
            <person name="Peconick L.D."/>
            <person name="Neto A.V."/>
            <person name="Chaucanez C.B."/>
            <person name="Silva P.A."/>
            <person name="Cunha O.L."/>
            <person name="de Oliveira F.F."/>
            <person name="dos Santos T.C."/>
            <person name="Barros A.L."/>
            <person name="Soares M.A."/>
            <person name="de Oliveira L.M."/>
            <person name="Marini M.M."/>
            <person name="Villalobos-Duno H."/>
            <person name="Cunha M.M."/>
            <person name="de Hoog S."/>
            <person name="da Silveira J.F."/>
            <person name="Henrissat B."/>
            <person name="Nino-Vega G.A."/>
            <person name="Cisalpino P.S."/>
            <person name="Mora-Montes H.M."/>
            <person name="Almeida S.R."/>
            <person name="Stajich J.E."/>
            <person name="Lopes-Bezerra L.M."/>
            <person name="Vasconcelos A.T."/>
            <person name="Felipe M.S."/>
        </authorList>
    </citation>
    <scope>NUCLEOTIDE SEQUENCE [LARGE SCALE GENOMIC DNA]</scope>
    <source>
        <strain evidence="7 8">1099-18</strain>
    </source>
</reference>
<dbReference type="Pfam" id="PF00169">
    <property type="entry name" value="PH"/>
    <property type="match status" value="1"/>
</dbReference>
<feature type="compositionally biased region" description="Polar residues" evidence="3">
    <location>
        <begin position="422"/>
        <end position="433"/>
    </location>
</feature>
<feature type="compositionally biased region" description="Polar residues" evidence="3">
    <location>
        <begin position="569"/>
        <end position="578"/>
    </location>
</feature>
<protein>
    <submittedName>
        <fullName evidence="7">SAM domain family protein</fullName>
    </submittedName>
</protein>
<feature type="region of interest" description="Disordered" evidence="3">
    <location>
        <begin position="612"/>
        <end position="664"/>
    </location>
</feature>
<dbReference type="InterPro" id="IPR001452">
    <property type="entry name" value="SH3_domain"/>
</dbReference>
<feature type="compositionally biased region" description="Polar residues" evidence="3">
    <location>
        <begin position="843"/>
        <end position="857"/>
    </location>
</feature>
<dbReference type="CDD" id="cd13316">
    <property type="entry name" value="PH_Boi"/>
    <property type="match status" value="1"/>
</dbReference>
<dbReference type="CDD" id="cd09535">
    <property type="entry name" value="SAM_BOI-like_fungal"/>
    <property type="match status" value="1"/>
</dbReference>
<dbReference type="Gene3D" id="2.30.30.40">
    <property type="entry name" value="SH3 Domains"/>
    <property type="match status" value="1"/>
</dbReference>
<feature type="region of interest" description="Disordered" evidence="3">
    <location>
        <begin position="266"/>
        <end position="290"/>
    </location>
</feature>
<evidence type="ECO:0000259" key="5">
    <source>
        <dbReference type="PROSITE" id="PS50003"/>
    </source>
</evidence>
<dbReference type="SMART" id="SM00326">
    <property type="entry name" value="SH3"/>
    <property type="match status" value="1"/>
</dbReference>
<feature type="region of interest" description="Disordered" evidence="3">
    <location>
        <begin position="388"/>
        <end position="439"/>
    </location>
</feature>
<reference evidence="7 8" key="2">
    <citation type="journal article" date="2015" name="Eukaryot. Cell">
        <title>Asexual propagation of a virulent clone complex in a human and feline outbreak of sporotrichosis.</title>
        <authorList>
            <person name="Teixeira Mde M."/>
            <person name="Rodrigues A.M."/>
            <person name="Tsui C.K."/>
            <person name="de Almeida L.G."/>
            <person name="Van Diepeningen A.D."/>
            <person name="van den Ende B.G."/>
            <person name="Fernandes G.F."/>
            <person name="Kano R."/>
            <person name="Hamelin R.C."/>
            <person name="Lopes-Bezerra L.M."/>
            <person name="Vasconcelos A.T."/>
            <person name="de Hoog S."/>
            <person name="de Camargo Z.P."/>
            <person name="Felipe M.S."/>
        </authorList>
    </citation>
    <scope>NUCLEOTIDE SEQUENCE [LARGE SCALE GENOMIC DNA]</scope>
    <source>
        <strain evidence="7 8">1099-18</strain>
    </source>
</reference>
<dbReference type="GO" id="GO:0030036">
    <property type="term" value="P:actin cytoskeleton organization"/>
    <property type="evidence" value="ECO:0007669"/>
    <property type="project" value="TreeGrafter"/>
</dbReference>
<keyword evidence="1 2" id="KW-0728">SH3 domain</keyword>
<feature type="compositionally biased region" description="Low complexity" evidence="3">
    <location>
        <begin position="1140"/>
        <end position="1152"/>
    </location>
</feature>
<feature type="compositionally biased region" description="Low complexity" evidence="3">
    <location>
        <begin position="539"/>
        <end position="556"/>
    </location>
</feature>
<dbReference type="InterPro" id="IPR013761">
    <property type="entry name" value="SAM/pointed_sf"/>
</dbReference>
<dbReference type="PROSITE" id="PS50002">
    <property type="entry name" value="SH3"/>
    <property type="match status" value="1"/>
</dbReference>
<dbReference type="InterPro" id="IPR011993">
    <property type="entry name" value="PH-like_dom_sf"/>
</dbReference>
<gene>
    <name evidence="7" type="ORF">SPSK_04849</name>
</gene>
<dbReference type="PROSITE" id="PS50003">
    <property type="entry name" value="PH_DOMAIN"/>
    <property type="match status" value="1"/>
</dbReference>
<feature type="region of interest" description="Disordered" evidence="3">
    <location>
        <begin position="452"/>
        <end position="592"/>
    </location>
</feature>
<feature type="compositionally biased region" description="Polar residues" evidence="3">
    <location>
        <begin position="816"/>
        <end position="830"/>
    </location>
</feature>
<dbReference type="FunFam" id="1.10.150.50:FF:000082">
    <property type="entry name" value="Polarized growth protein boi2"/>
    <property type="match status" value="1"/>
</dbReference>
<evidence type="ECO:0000313" key="8">
    <source>
        <dbReference type="Proteomes" id="UP000033710"/>
    </source>
</evidence>
<dbReference type="GeneID" id="27666888"/>
<dbReference type="PANTHER" id="PTHR12092">
    <property type="entry name" value="PLECKSTRIN"/>
    <property type="match status" value="1"/>
</dbReference>
<dbReference type="InterPro" id="IPR001849">
    <property type="entry name" value="PH_domain"/>
</dbReference>
<dbReference type="AlphaFoldDB" id="A0A0F2LYT4"/>
<dbReference type="KEGG" id="ssck:SPSK_04849"/>
<comment type="caution">
    <text evidence="7">The sequence shown here is derived from an EMBL/GenBank/DDBJ whole genome shotgun (WGS) entry which is preliminary data.</text>
</comment>
<feature type="region of interest" description="Disordered" evidence="3">
    <location>
        <begin position="704"/>
        <end position="776"/>
    </location>
</feature>
<dbReference type="Pfam" id="PF14604">
    <property type="entry name" value="SH3_9"/>
    <property type="match status" value="1"/>
</dbReference>
<feature type="domain" description="SAM" evidence="6">
    <location>
        <begin position="320"/>
        <end position="386"/>
    </location>
</feature>
<dbReference type="SMART" id="SM00233">
    <property type="entry name" value="PH"/>
    <property type="match status" value="1"/>
</dbReference>
<name>A0A0F2LYT4_SPOSC</name>
<evidence type="ECO:0000256" key="3">
    <source>
        <dbReference type="SAM" id="MobiDB-lite"/>
    </source>
</evidence>
<feature type="compositionally biased region" description="Low complexity" evidence="3">
    <location>
        <begin position="144"/>
        <end position="190"/>
    </location>
</feature>
<dbReference type="SUPFAM" id="SSF50729">
    <property type="entry name" value="PH domain-like"/>
    <property type="match status" value="1"/>
</dbReference>
<feature type="region of interest" description="Disordered" evidence="3">
    <location>
        <begin position="121"/>
        <end position="240"/>
    </location>
</feature>
<evidence type="ECO:0000256" key="2">
    <source>
        <dbReference type="PROSITE-ProRule" id="PRU00192"/>
    </source>
</evidence>
<dbReference type="InterPro" id="IPR036028">
    <property type="entry name" value="SH3-like_dom_sf"/>
</dbReference>
<dbReference type="Proteomes" id="UP000033710">
    <property type="component" value="Unassembled WGS sequence"/>
</dbReference>
<dbReference type="GO" id="GO:0005886">
    <property type="term" value="C:plasma membrane"/>
    <property type="evidence" value="ECO:0007669"/>
    <property type="project" value="TreeGrafter"/>
</dbReference>
<proteinExistence type="predicted"/>
<feature type="region of interest" description="Disordered" evidence="3">
    <location>
        <begin position="1136"/>
        <end position="1165"/>
    </location>
</feature>
<dbReference type="OrthoDB" id="73680at2759"/>
<accession>A0A0F2LYT4</accession>
<dbReference type="SMART" id="SM00454">
    <property type="entry name" value="SAM"/>
    <property type="match status" value="1"/>
</dbReference>
<evidence type="ECO:0000259" key="4">
    <source>
        <dbReference type="PROSITE" id="PS50002"/>
    </source>
</evidence>
<dbReference type="SUPFAM" id="SSF50044">
    <property type="entry name" value="SH3-domain"/>
    <property type="match status" value="1"/>
</dbReference>
<dbReference type="InterPro" id="IPR001660">
    <property type="entry name" value="SAM"/>
</dbReference>
<dbReference type="InterPro" id="IPR037370">
    <property type="entry name" value="Pleckstrin"/>
</dbReference>
<dbReference type="SUPFAM" id="SSF47769">
    <property type="entry name" value="SAM/Pointed domain"/>
    <property type="match status" value="1"/>
</dbReference>
<organism evidence="7 8">
    <name type="scientific">Sporothrix schenckii 1099-18</name>
    <dbReference type="NCBI Taxonomy" id="1397361"/>
    <lineage>
        <taxon>Eukaryota</taxon>
        <taxon>Fungi</taxon>
        <taxon>Dikarya</taxon>
        <taxon>Ascomycota</taxon>
        <taxon>Pezizomycotina</taxon>
        <taxon>Sordariomycetes</taxon>
        <taxon>Sordariomycetidae</taxon>
        <taxon>Ophiostomatales</taxon>
        <taxon>Ophiostomataceae</taxon>
        <taxon>Sporothrix</taxon>
    </lineage>
</organism>
<sequence length="1197" mass="129000">MAAAQNPRPDVGDILVVIHDFQARSSDELTLAKGDRVELLERDDEFGDGWFLGKHMVSSNTGLFPEGTPPPDPLYAGFRCDGFYVLIISWLTCLYPVYTRPSPKGFPTGASALAAVKQVPLPSLPTSPTTEEKPPPPYTISDDNAAATASSSNGTAAVSTSSNVAEPPAATAAASVADVSAPAPASTTTAQDRPQSPTTPTAATIPVSSQPPTSINVVSPAPTSSFNQSTPPPVSASTGYSGRLVSGHDSQVLHETLNVIDEHITDLRSPSGSNGTHLHAPTDSGSEYSSNLDHRMSYIQGEETDEEEDGLHTRSEVEAWGPDDVAEYLFTVGVEKKHCEVFRDQEITGEVILEMDQASLFIKAFDLGPVGRRLKTWQKIKALQDEVNGHGSATGNRRRSNYGSDIASEDARRSNRSRTNTLTGANNPPNMQQRLPPIDDRPISIQSRRLSLNQTPRMEPAQPVSPISPISTRGFLDGSGAPLSPRRSILHEKRPSAASIRDLHHSRRHSSTDYRASIASSIAPRLTSSGTFPLVDNTQQHFQPEPQSQQGQQQQQQHKKHPSFDRNWTLGNASSNAQQPPPAHHPLFHPRPLSSAGIQDVLASQDLDQGLTAGLSEPNVDFDRGYFSGTDADPRRRSLLQKKNRDSFIKSARGGPTVSASSYAEEQRVRSATALSRHSRFGSVDSVRDPSGLSSAAQKYYGVAGTNGGAAPHRRTTSTNTTDSVRMRPALPPKDNPAPTVTKLDGSNNALDKPRPLVASPGPASPHRQGDWFSARPGFKTPSFGLRALSDAVVGHDRNKMASPVSHADSFPKDSPMQSPSRTGSSTPSAGPSFELDSPDPRSPSTTATVTSARSNNAGAARKKGKKETSAYQRGLLKISPREAMQDADYSGWMKKKSSNLMATWKPRLFVLKGRRLAYYYSEDDDQEKGLIDISFHRVLPADNERLTGLHATLTGASTTPAVPANSNMPTLASAEADAEPTSSLKSGSSQDSIFIFKLVPPRAGLSRAVNFTKPMVHYFAVPNVKQGRLWMAALMKATIDRDDAVAITTTYQQKTISLAKARQMRHRPPALMNLDEKVEDSRIMGRDDQAKDDEDNDDMNILGDDEKRMLAAALATTNARKVEKPINGLGITYDKDGVTPLSTASSSTALPGSENAANNANKLPTAGGAAYKVESARARQFIFEPEKDEDRLPMSA</sequence>